<dbReference type="GeneID" id="36830900"/>
<keyword evidence="2" id="KW-1185">Reference proteome</keyword>
<protein>
    <submittedName>
        <fullName evidence="1">Dehydrogenase</fullName>
    </submittedName>
</protein>
<dbReference type="EMBL" id="CP029289">
    <property type="protein sequence ID" value="AWR93572.1"/>
    <property type="molecule type" value="Genomic_DNA"/>
</dbReference>
<dbReference type="RefSeq" id="WP_110269456.1">
    <property type="nucleotide sequence ID" value="NZ_CP029289.2"/>
</dbReference>
<organism evidence="1 2">
    <name type="scientific">Acidianus brierleyi</name>
    <dbReference type="NCBI Taxonomy" id="41673"/>
    <lineage>
        <taxon>Archaea</taxon>
        <taxon>Thermoproteota</taxon>
        <taxon>Thermoprotei</taxon>
        <taxon>Sulfolobales</taxon>
        <taxon>Sulfolobaceae</taxon>
        <taxon>Acidianus</taxon>
    </lineage>
</organism>
<gene>
    <name evidence="1" type="ORF">DFR85_02050</name>
</gene>
<name>A0A2U9IC31_9CREN</name>
<accession>A0A2U9IC31</accession>
<dbReference type="Proteomes" id="UP000248044">
    <property type="component" value="Chromosome"/>
</dbReference>
<evidence type="ECO:0000313" key="2">
    <source>
        <dbReference type="Proteomes" id="UP000248044"/>
    </source>
</evidence>
<dbReference type="KEGG" id="abri:DFR85_02050"/>
<reference evidence="1 2" key="1">
    <citation type="submission" date="2018-05" db="EMBL/GenBank/DDBJ databases">
        <title>Complete Genome Sequences of Extremely Thermoacidophilic, Metal-Mobilizing Type-Strain Members of the Archaeal Family Sulfolobaceae: Acidianus brierleyi DSM-1651T, Acidianus sulfidivorans DSM-18786T, Metallosphaera hakonensis DSM-7519T, and Metallosphaera prunae DSM-10039T.</title>
        <authorList>
            <person name="Counts J.A."/>
            <person name="Kelly R.M."/>
        </authorList>
    </citation>
    <scope>NUCLEOTIDE SEQUENCE [LARGE SCALE GENOMIC DNA]</scope>
    <source>
        <strain evidence="1 2">DSM 1651</strain>
    </source>
</reference>
<dbReference type="OrthoDB" id="24524at2157"/>
<dbReference type="AlphaFoldDB" id="A0A2U9IC31"/>
<proteinExistence type="predicted"/>
<sequence>MSINLPDIVQISKLNEKEREKTMSSLFSELLKMPDKQKLEILKNLLKEMGDRASDEEYINLCKTNIKVASSLPEDTLSAFLKLRMQAVSELPKNYQDRDQKLMMNALNTFSDDIKNKIMNAMK</sequence>
<evidence type="ECO:0000313" key="1">
    <source>
        <dbReference type="EMBL" id="AWR93572.1"/>
    </source>
</evidence>